<evidence type="ECO:0000313" key="3">
    <source>
        <dbReference type="Proteomes" id="UP000245845"/>
    </source>
</evidence>
<sequence length="707" mass="83514">MKQIIPEVKQIRKKRGYTKSFSGVSLSAGVPFGKEAEEILHLKLWNYEELECGHDTIRIILRNLEDARKLPDVCMELHEMEGSIPEESAELFSRQGYLLDITEDEVRIFTDTQEGFAYALSTVKQLLEGGEQFYLPQICAADWPSIEYRSLSVTFAWYAGYGRFGFDMQLWGLKEWKQFLDICSDYKMNQLNMCLYGYWPFRMEGYPEAELRGLKMKLWNPESENWVEVEYMHPNLAEEFLPQLIEYGHKLGIRFYAYIGLNSYSGGYSNAHKEKRMKMQKDSHFINDFDSLCLSDEGTVQYLKKSMRSIVSQGFDGIDFEESEEAFWYCNCERCRETFWKGCSTPEETLHAANTWLLQILYEELKAAKPDITIGIRAWRQPPLVRPEELIAKMKASIPDDVVLFWAPGQYVEESEFEKWIHAFGRERIRARDTEAIGFAAGLGRLIRPLKCNGLRCEEEPITQYIDEDIRQHKGSVRMHAAGINGYLFEWYGFFMAFFAHAYYGWGGEKETEEFYRYALETVFGDLADDIYFVMTNMFTIHESQLNIFELEFPFAKNKVEKRDIPRIQEAVRLYPDLMQKLDHIIEELRSDKRHYEFALHFKKWKISVMRSRIIYDMALESLKFEEAESEEEKQDCLRRMYLDNEREFEIIRENYFDVNPVLETGTASCMIPYHELKRCILNRLYPDKKQERPVYLGVESLGWMWF</sequence>
<dbReference type="GO" id="GO:0016787">
    <property type="term" value="F:hydrolase activity"/>
    <property type="evidence" value="ECO:0007669"/>
    <property type="project" value="UniProtKB-KW"/>
</dbReference>
<dbReference type="Proteomes" id="UP000245845">
    <property type="component" value="Unassembled WGS sequence"/>
</dbReference>
<dbReference type="GO" id="GO:0005975">
    <property type="term" value="P:carbohydrate metabolic process"/>
    <property type="evidence" value="ECO:0007669"/>
    <property type="project" value="UniProtKB-ARBA"/>
</dbReference>
<proteinExistence type="predicted"/>
<evidence type="ECO:0000256" key="1">
    <source>
        <dbReference type="ARBA" id="ARBA00022801"/>
    </source>
</evidence>
<keyword evidence="1 2" id="KW-0378">Hydrolase</keyword>
<comment type="caution">
    <text evidence="2">The sequence shown here is derived from an EMBL/GenBank/DDBJ whole genome shotgun (WGS) entry which is preliminary data.</text>
</comment>
<accession>A0A2Y9BFD3</accession>
<dbReference type="InterPro" id="IPR029018">
    <property type="entry name" value="Hex-like_dom2"/>
</dbReference>
<gene>
    <name evidence="2" type="ORF">A8806_107268</name>
</gene>
<dbReference type="RefSeq" id="WP_181368704.1">
    <property type="nucleotide sequence ID" value="NZ_BAAACK010000011.1"/>
</dbReference>
<dbReference type="InterPro" id="IPR017853">
    <property type="entry name" value="GH"/>
</dbReference>
<reference evidence="2 3" key="1">
    <citation type="submission" date="2018-05" db="EMBL/GenBank/DDBJ databases">
        <title>The Hungate 1000. A catalogue of reference genomes from the rumen microbiome.</title>
        <authorList>
            <person name="Kelly W."/>
        </authorList>
    </citation>
    <scope>NUCLEOTIDE SEQUENCE [LARGE SCALE GENOMIC DNA]</scope>
    <source>
        <strain evidence="2 3">NLAE-zl-C242</strain>
    </source>
</reference>
<protein>
    <submittedName>
        <fullName evidence="2">Glycosyl hydrolase family 20</fullName>
    </submittedName>
</protein>
<name>A0A2Y9BFD3_9FIRM</name>
<evidence type="ECO:0000313" key="2">
    <source>
        <dbReference type="EMBL" id="PWJ29118.1"/>
    </source>
</evidence>
<dbReference type="SUPFAM" id="SSF55545">
    <property type="entry name" value="beta-N-acetylhexosaminidase-like domain"/>
    <property type="match status" value="1"/>
</dbReference>
<dbReference type="SUPFAM" id="SSF51445">
    <property type="entry name" value="(Trans)glycosidases"/>
    <property type="match status" value="1"/>
</dbReference>
<dbReference type="EMBL" id="QGDL01000007">
    <property type="protein sequence ID" value="PWJ29118.1"/>
    <property type="molecule type" value="Genomic_DNA"/>
</dbReference>
<dbReference type="Gene3D" id="3.20.20.80">
    <property type="entry name" value="Glycosidases"/>
    <property type="match status" value="1"/>
</dbReference>
<organism evidence="2 3">
    <name type="scientific">Faecalicatena orotica</name>
    <dbReference type="NCBI Taxonomy" id="1544"/>
    <lineage>
        <taxon>Bacteria</taxon>
        <taxon>Bacillati</taxon>
        <taxon>Bacillota</taxon>
        <taxon>Clostridia</taxon>
        <taxon>Lachnospirales</taxon>
        <taxon>Lachnospiraceae</taxon>
        <taxon>Faecalicatena</taxon>
    </lineage>
</organism>
<keyword evidence="3" id="KW-1185">Reference proteome</keyword>
<dbReference type="AlphaFoldDB" id="A0A2Y9BFD3"/>
<dbReference type="Gene3D" id="3.30.379.10">
    <property type="entry name" value="Chitobiase/beta-hexosaminidase domain 2-like"/>
    <property type="match status" value="1"/>
</dbReference>